<keyword evidence="18" id="KW-1185">Reference proteome</keyword>
<dbReference type="InterPro" id="IPR008918">
    <property type="entry name" value="HhH2"/>
</dbReference>
<dbReference type="PRINTS" id="PR00868">
    <property type="entry name" value="DNAPOLI"/>
</dbReference>
<keyword evidence="13" id="KW-0269">Exonuclease</keyword>
<comment type="similarity">
    <text evidence="1 13">Belongs to the DNA polymerase type-A family.</text>
</comment>
<dbReference type="GO" id="GO:0006302">
    <property type="term" value="P:double-strand break repair"/>
    <property type="evidence" value="ECO:0007669"/>
    <property type="project" value="TreeGrafter"/>
</dbReference>
<feature type="domain" description="5'-3' exonuclease" evidence="15">
    <location>
        <begin position="12"/>
        <end position="267"/>
    </location>
</feature>
<keyword evidence="9 13" id="KW-0238">DNA-binding</keyword>
<evidence type="ECO:0000256" key="14">
    <source>
        <dbReference type="SAM" id="MobiDB-lite"/>
    </source>
</evidence>
<dbReference type="InterPro" id="IPR002421">
    <property type="entry name" value="5-3_exonuclease"/>
</dbReference>
<dbReference type="OrthoDB" id="9806424at2"/>
<dbReference type="PANTHER" id="PTHR10133:SF27">
    <property type="entry name" value="DNA POLYMERASE NU"/>
    <property type="match status" value="1"/>
</dbReference>
<dbReference type="InterPro" id="IPR018320">
    <property type="entry name" value="DNA_polymerase_1"/>
</dbReference>
<gene>
    <name evidence="13" type="primary">polA</name>
    <name evidence="17" type="ORF">DesfrDRAFT_3579</name>
</gene>
<dbReference type="AlphaFoldDB" id="E1K129"/>
<comment type="function">
    <text evidence="13">In addition to polymerase activity, this DNA polymerase exhibits 5'-3' exonuclease activity.</text>
</comment>
<dbReference type="RefSeq" id="WP_005996216.1">
    <property type="nucleotide sequence ID" value="NZ_AECZ01000036.1"/>
</dbReference>
<evidence type="ECO:0000256" key="3">
    <source>
        <dbReference type="ARBA" id="ARBA00020311"/>
    </source>
</evidence>
<evidence type="ECO:0000256" key="5">
    <source>
        <dbReference type="ARBA" id="ARBA00022695"/>
    </source>
</evidence>
<evidence type="ECO:0000256" key="10">
    <source>
        <dbReference type="ARBA" id="ARBA00023204"/>
    </source>
</evidence>
<dbReference type="EC" id="2.7.7.7" evidence="2 12"/>
<dbReference type="GO" id="GO:0008409">
    <property type="term" value="F:5'-3' exonuclease activity"/>
    <property type="evidence" value="ECO:0007669"/>
    <property type="project" value="UniProtKB-UniRule"/>
</dbReference>
<evidence type="ECO:0000259" key="15">
    <source>
        <dbReference type="SMART" id="SM00475"/>
    </source>
</evidence>
<dbReference type="NCBIfam" id="TIGR00593">
    <property type="entry name" value="pola"/>
    <property type="match status" value="1"/>
</dbReference>
<reference evidence="17 18" key="1">
    <citation type="submission" date="2010-08" db="EMBL/GenBank/DDBJ databases">
        <title>The draft genome of Desulfovibrio fructosovorans JJ.</title>
        <authorList>
            <consortium name="US DOE Joint Genome Institute (JGI-PGF)"/>
            <person name="Lucas S."/>
            <person name="Copeland A."/>
            <person name="Lapidus A."/>
            <person name="Cheng J.-F."/>
            <person name="Bruce D."/>
            <person name="Goodwin L."/>
            <person name="Pitluck S."/>
            <person name="Land M.L."/>
            <person name="Hauser L."/>
            <person name="Chang Y.-J."/>
            <person name="Jeffries C."/>
            <person name="Wall J.D."/>
            <person name="Stahl D.A."/>
            <person name="Arkin A.P."/>
            <person name="Dehal P."/>
            <person name="Stolyar S.M."/>
            <person name="Hazen T.C."/>
            <person name="Woyke T.J."/>
        </authorList>
    </citation>
    <scope>NUCLEOTIDE SEQUENCE [LARGE SCALE GENOMIC DNA]</scope>
    <source>
        <strain evidence="17 18">JJ</strain>
    </source>
</reference>
<proteinExistence type="inferred from homology"/>
<dbReference type="PROSITE" id="PS00447">
    <property type="entry name" value="DNA_POLYMERASE_A"/>
    <property type="match status" value="1"/>
</dbReference>
<dbReference type="InterPro" id="IPR002298">
    <property type="entry name" value="DNA_polymerase_A"/>
</dbReference>
<keyword evidence="4 13" id="KW-0808">Transferase</keyword>
<dbReference type="SMART" id="SM00475">
    <property type="entry name" value="53EXOc"/>
    <property type="match status" value="1"/>
</dbReference>
<keyword evidence="13" id="KW-0540">Nuclease</keyword>
<dbReference type="EMBL" id="AECZ01000036">
    <property type="protein sequence ID" value="EFL49656.1"/>
    <property type="molecule type" value="Genomic_DNA"/>
</dbReference>
<keyword evidence="6 13" id="KW-0235">DNA replication</keyword>
<dbReference type="SMART" id="SM00482">
    <property type="entry name" value="POLAc"/>
    <property type="match status" value="1"/>
</dbReference>
<keyword evidence="13" id="KW-0378">Hydrolase</keyword>
<dbReference type="Gene3D" id="3.30.420.10">
    <property type="entry name" value="Ribonuclease H-like superfamily/Ribonuclease H"/>
    <property type="match status" value="1"/>
</dbReference>
<dbReference type="SUPFAM" id="SSF88723">
    <property type="entry name" value="PIN domain-like"/>
    <property type="match status" value="1"/>
</dbReference>
<dbReference type="FunFam" id="1.20.1060.10:FF:000001">
    <property type="entry name" value="DNA polymerase I"/>
    <property type="match status" value="1"/>
</dbReference>
<keyword evidence="5 13" id="KW-0548">Nucleotidyltransferase</keyword>
<evidence type="ECO:0000256" key="7">
    <source>
        <dbReference type="ARBA" id="ARBA00022763"/>
    </source>
</evidence>
<dbReference type="InterPro" id="IPR020045">
    <property type="entry name" value="DNA_polI_H3TH"/>
</dbReference>
<comment type="catalytic activity">
    <reaction evidence="11 13">
        <text>DNA(n) + a 2'-deoxyribonucleoside 5'-triphosphate = DNA(n+1) + diphosphate</text>
        <dbReference type="Rhea" id="RHEA:22508"/>
        <dbReference type="Rhea" id="RHEA-COMP:17339"/>
        <dbReference type="Rhea" id="RHEA-COMP:17340"/>
        <dbReference type="ChEBI" id="CHEBI:33019"/>
        <dbReference type="ChEBI" id="CHEBI:61560"/>
        <dbReference type="ChEBI" id="CHEBI:173112"/>
        <dbReference type="EC" id="2.7.7.7"/>
    </reaction>
</comment>
<dbReference type="InterPro" id="IPR043502">
    <property type="entry name" value="DNA/RNA_pol_sf"/>
</dbReference>
<feature type="region of interest" description="Disordered" evidence="14">
    <location>
        <begin position="294"/>
        <end position="338"/>
    </location>
</feature>
<dbReference type="STRING" id="596151.DesfrDRAFT_3579"/>
<dbReference type="CDD" id="cd09898">
    <property type="entry name" value="H3TH_53EXO"/>
    <property type="match status" value="1"/>
</dbReference>
<dbReference type="GO" id="GO:0006261">
    <property type="term" value="P:DNA-templated DNA replication"/>
    <property type="evidence" value="ECO:0007669"/>
    <property type="project" value="UniProtKB-UniRule"/>
</dbReference>
<dbReference type="Gene3D" id="1.20.1060.10">
    <property type="entry name" value="Taq DNA Polymerase, Chain T, domain 4"/>
    <property type="match status" value="1"/>
</dbReference>
<dbReference type="SMART" id="SM00279">
    <property type="entry name" value="HhH2"/>
    <property type="match status" value="1"/>
</dbReference>
<evidence type="ECO:0000313" key="17">
    <source>
        <dbReference type="EMBL" id="EFL49656.1"/>
    </source>
</evidence>
<dbReference type="InterPro" id="IPR036397">
    <property type="entry name" value="RNaseH_sf"/>
</dbReference>
<protein>
    <recommendedName>
        <fullName evidence="3 12">DNA polymerase I</fullName>
        <ecNumber evidence="2 12">2.7.7.7</ecNumber>
    </recommendedName>
</protein>
<dbReference type="InterPro" id="IPR020046">
    <property type="entry name" value="5-3_exonucl_a-hlix_arch_N"/>
</dbReference>
<evidence type="ECO:0000256" key="9">
    <source>
        <dbReference type="ARBA" id="ARBA00023125"/>
    </source>
</evidence>
<dbReference type="Proteomes" id="UP000006250">
    <property type="component" value="Unassembled WGS sequence"/>
</dbReference>
<comment type="caution">
    <text evidence="17">The sequence shown here is derived from an EMBL/GenBank/DDBJ whole genome shotgun (WGS) entry which is preliminary data.</text>
</comment>
<dbReference type="InterPro" id="IPR036279">
    <property type="entry name" value="5-3_exonuclease_C_sf"/>
</dbReference>
<evidence type="ECO:0000256" key="8">
    <source>
        <dbReference type="ARBA" id="ARBA00022932"/>
    </source>
</evidence>
<dbReference type="Gene3D" id="3.40.50.1010">
    <property type="entry name" value="5'-nuclease"/>
    <property type="match status" value="1"/>
</dbReference>
<dbReference type="InterPro" id="IPR019760">
    <property type="entry name" value="DNA-dir_DNA_pol_A_CS"/>
</dbReference>
<feature type="domain" description="DNA-directed DNA polymerase family A palm" evidence="16">
    <location>
        <begin position="632"/>
        <end position="838"/>
    </location>
</feature>
<dbReference type="CDD" id="cd09859">
    <property type="entry name" value="PIN_53EXO"/>
    <property type="match status" value="1"/>
</dbReference>
<evidence type="ECO:0000256" key="2">
    <source>
        <dbReference type="ARBA" id="ARBA00012417"/>
    </source>
</evidence>
<evidence type="ECO:0000256" key="12">
    <source>
        <dbReference type="NCBIfam" id="TIGR00593"/>
    </source>
</evidence>
<dbReference type="Pfam" id="PF02739">
    <property type="entry name" value="5_3_exonuc_N"/>
    <property type="match status" value="1"/>
</dbReference>
<dbReference type="CDD" id="cd08637">
    <property type="entry name" value="DNA_pol_A_pol_I_C"/>
    <property type="match status" value="1"/>
</dbReference>
<sequence length="874" mass="94478">MSLATRLGFTADPVFLIDGSAFFYRGYHAFRDIARSDGFPTSALFMIFRLLFKLVKEQHPRHLVFFLDGRGPSFRSKIYTDYKANREAMPEPLARQVEPLLDGLRLFGARVIVPEDAEADDGIASLAARFRDRLPVVIVGADKDLKQCLDERVVLYDPSGKAEKLTTKAEFTAESGIEPASWPDLQALVGDTSDNIPGVPGIGIKTALGILRDHPTLEDVRDNLPDLKATVRKKIEPAIEDVFTYRELTRLRTDLLPEVSLADTALTPPDAEGLRAFLESYEFRTLARDIPGLSSLAPTESKRETAASRRLSLFDDPPAGNAATPASDPAPKPVPAGELPDLAGRRVALVPVAAGFTLSLGPDEIVTDAAPAALAPLLAKADRVAVPSVKEMLAMDAAFAALPLSLWFDLGLAAYLLDPEQRNYGFPRLRDSLFADPTVDASAVSPDDTARAAALLAEVYTARLDTAGLTDLVERLELPLIPVLLDMERAGIGVDLRSLAAFGAEVATDLTRLEKELHTLAGHPFNPRSSQQLGEILFTEMGLTPKGKTPGGAASTSQDALERLAGSNPLVDRILEFRKLEKLRSTYLDPLPKLADADGRIHTTLNNMATATGRLSSSNPNLQNIPIRGPLGRRMRECFVAGPGKTLVAADYSQIELRVLAHLSGEPALLSAFAAGADIHARTASLLFDKPEAEIGPDERRQAKTINFGLLYGMGPQKLSRDLGIKLDAAKAFIAKYFERLSGLSAFYDNIVESAKTQGYVTTLAGRRRLLPDIESKNSQLASQARRQAINTVVQGGAADIIKMAMLAAHKDADLKRAGAVMVLQIHDELLLETPMDTADAAGKRLSDLMCGVIKLAVPLVVDWGTGHTWGQAH</sequence>
<dbReference type="FunFam" id="1.10.150.20:FF:000003">
    <property type="entry name" value="DNA polymerase I"/>
    <property type="match status" value="1"/>
</dbReference>
<evidence type="ECO:0000256" key="4">
    <source>
        <dbReference type="ARBA" id="ARBA00022679"/>
    </source>
</evidence>
<dbReference type="Gene3D" id="3.30.70.370">
    <property type="match status" value="1"/>
</dbReference>
<dbReference type="PANTHER" id="PTHR10133">
    <property type="entry name" value="DNA POLYMERASE I"/>
    <property type="match status" value="1"/>
</dbReference>
<dbReference type="GO" id="GO:0003677">
    <property type="term" value="F:DNA binding"/>
    <property type="evidence" value="ECO:0007669"/>
    <property type="project" value="UniProtKB-UniRule"/>
</dbReference>
<dbReference type="GO" id="GO:0003887">
    <property type="term" value="F:DNA-directed DNA polymerase activity"/>
    <property type="evidence" value="ECO:0007669"/>
    <property type="project" value="UniProtKB-UniRule"/>
</dbReference>
<keyword evidence="10 13" id="KW-0234">DNA repair</keyword>
<evidence type="ECO:0000313" key="18">
    <source>
        <dbReference type="Proteomes" id="UP000006250"/>
    </source>
</evidence>
<evidence type="ECO:0000259" key="16">
    <source>
        <dbReference type="SMART" id="SM00482"/>
    </source>
</evidence>
<evidence type="ECO:0000256" key="13">
    <source>
        <dbReference type="RuleBase" id="RU004460"/>
    </source>
</evidence>
<dbReference type="FunFam" id="1.10.150.20:FF:000002">
    <property type="entry name" value="DNA polymerase I"/>
    <property type="match status" value="1"/>
</dbReference>
<dbReference type="InterPro" id="IPR001098">
    <property type="entry name" value="DNA-dir_DNA_pol_A_palm_dom"/>
</dbReference>
<evidence type="ECO:0000256" key="11">
    <source>
        <dbReference type="ARBA" id="ARBA00049244"/>
    </source>
</evidence>
<keyword evidence="8 13" id="KW-0239">DNA-directed DNA polymerase</keyword>
<organism evidence="17 18">
    <name type="scientific">Solidesulfovibrio fructosivorans JJ]</name>
    <dbReference type="NCBI Taxonomy" id="596151"/>
    <lineage>
        <taxon>Bacteria</taxon>
        <taxon>Pseudomonadati</taxon>
        <taxon>Thermodesulfobacteriota</taxon>
        <taxon>Desulfovibrionia</taxon>
        <taxon>Desulfovibrionales</taxon>
        <taxon>Desulfovibrionaceae</taxon>
        <taxon>Solidesulfovibrio</taxon>
    </lineage>
</organism>
<dbReference type="Pfam" id="PF00476">
    <property type="entry name" value="DNA_pol_A"/>
    <property type="match status" value="1"/>
</dbReference>
<dbReference type="InterPro" id="IPR029060">
    <property type="entry name" value="PIN-like_dom_sf"/>
</dbReference>
<accession>E1K129</accession>
<name>E1K129_SOLFR</name>
<dbReference type="eggNOG" id="COG0749">
    <property type="taxonomic scope" value="Bacteria"/>
</dbReference>
<dbReference type="NCBIfam" id="NF004397">
    <property type="entry name" value="PRK05755.1"/>
    <property type="match status" value="1"/>
</dbReference>
<evidence type="ECO:0000256" key="1">
    <source>
        <dbReference type="ARBA" id="ARBA00007705"/>
    </source>
</evidence>
<dbReference type="eggNOG" id="COG0258">
    <property type="taxonomic scope" value="Bacteria"/>
</dbReference>
<dbReference type="Gene3D" id="1.10.150.20">
    <property type="entry name" value="5' to 3' exonuclease, C-terminal subdomain"/>
    <property type="match status" value="2"/>
</dbReference>
<dbReference type="SUPFAM" id="SSF47807">
    <property type="entry name" value="5' to 3' exonuclease, C-terminal subdomain"/>
    <property type="match status" value="1"/>
</dbReference>
<dbReference type="Pfam" id="PF01367">
    <property type="entry name" value="5_3_exonuc"/>
    <property type="match status" value="1"/>
</dbReference>
<keyword evidence="7 13" id="KW-0227">DNA damage</keyword>
<dbReference type="SUPFAM" id="SSF56672">
    <property type="entry name" value="DNA/RNA polymerases"/>
    <property type="match status" value="1"/>
</dbReference>
<evidence type="ECO:0000256" key="6">
    <source>
        <dbReference type="ARBA" id="ARBA00022705"/>
    </source>
</evidence>